<dbReference type="OrthoDB" id="283424at2759"/>
<feature type="compositionally biased region" description="Low complexity" evidence="1">
    <location>
        <begin position="1"/>
        <end position="24"/>
    </location>
</feature>
<dbReference type="Pfam" id="PF10213">
    <property type="entry name" value="MRP-S28"/>
    <property type="match status" value="1"/>
</dbReference>
<feature type="region of interest" description="Disordered" evidence="1">
    <location>
        <begin position="1"/>
        <end position="111"/>
    </location>
</feature>
<reference evidence="3" key="1">
    <citation type="submission" date="2019-03" db="EMBL/GenBank/DDBJ databases">
        <title>Long read genome sequence of the mycoparasitic Pythium oligandrum ATCC 38472 isolated from sugarbeet rhizosphere.</title>
        <authorList>
            <person name="Gaulin E."/>
        </authorList>
    </citation>
    <scope>NUCLEOTIDE SEQUENCE</scope>
    <source>
        <strain evidence="3">ATCC 38472_TT</strain>
    </source>
</reference>
<dbReference type="InterPro" id="IPR039848">
    <property type="entry name" value="Ribosomal_mS35_mt"/>
</dbReference>
<evidence type="ECO:0000259" key="2">
    <source>
        <dbReference type="Pfam" id="PF10213"/>
    </source>
</evidence>
<evidence type="ECO:0000313" key="4">
    <source>
        <dbReference type="Proteomes" id="UP000794436"/>
    </source>
</evidence>
<protein>
    <recommendedName>
        <fullName evidence="2">Small ribosomal subunit protein mS35 mitochondrial conserved domain-containing protein</fullName>
    </recommendedName>
</protein>
<proteinExistence type="predicted"/>
<dbReference type="EMBL" id="SPLM01000039">
    <property type="protein sequence ID" value="TMW64544.1"/>
    <property type="molecule type" value="Genomic_DNA"/>
</dbReference>
<feature type="domain" description="Small ribosomal subunit protein mS35 mitochondrial conserved" evidence="2">
    <location>
        <begin position="186"/>
        <end position="262"/>
    </location>
</feature>
<sequence length="268" mass="30289">MLSRVVRARVGASAARHGASAVSSCVSFSTDAKEPAKDKKQQRPRKQFQNSDKQQGGTERKFSFALKGGKKKSNDNGEASDKSASDKAQKQPRGKKFSFAPSVTAKDKEPELEHFDKPGYWMEDFPADFDDEMKHEVEKLEVFADFTMLMDSSWQKQIHPLFDGSDIELIVNVPLEDFDERLFIDDKSTYDTKVVMHVPLSCFSGLSKEGLEVVKQLAGPRYQDGKKMLKLTEDRYNTRVFNHKRLCDILRDLTQTAHELSAKTQASA</sequence>
<dbReference type="AlphaFoldDB" id="A0A8K1FKU0"/>
<gene>
    <name evidence="3" type="ORF">Poli38472_011424</name>
</gene>
<accession>A0A8K1FKU0</accession>
<dbReference type="GO" id="GO:0005763">
    <property type="term" value="C:mitochondrial small ribosomal subunit"/>
    <property type="evidence" value="ECO:0007669"/>
    <property type="project" value="TreeGrafter"/>
</dbReference>
<dbReference type="GO" id="GO:0032543">
    <property type="term" value="P:mitochondrial translation"/>
    <property type="evidence" value="ECO:0007669"/>
    <property type="project" value="InterPro"/>
</dbReference>
<comment type="caution">
    <text evidence="3">The sequence shown here is derived from an EMBL/GenBank/DDBJ whole genome shotgun (WGS) entry which is preliminary data.</text>
</comment>
<evidence type="ECO:0000313" key="3">
    <source>
        <dbReference type="EMBL" id="TMW64544.1"/>
    </source>
</evidence>
<keyword evidence="4" id="KW-1185">Reference proteome</keyword>
<feature type="compositionally biased region" description="Polar residues" evidence="1">
    <location>
        <begin position="47"/>
        <end position="57"/>
    </location>
</feature>
<evidence type="ECO:0000256" key="1">
    <source>
        <dbReference type="SAM" id="MobiDB-lite"/>
    </source>
</evidence>
<feature type="compositionally biased region" description="Basic and acidic residues" evidence="1">
    <location>
        <begin position="31"/>
        <end position="41"/>
    </location>
</feature>
<organism evidence="3 4">
    <name type="scientific">Pythium oligandrum</name>
    <name type="common">Mycoparasitic fungus</name>
    <dbReference type="NCBI Taxonomy" id="41045"/>
    <lineage>
        <taxon>Eukaryota</taxon>
        <taxon>Sar</taxon>
        <taxon>Stramenopiles</taxon>
        <taxon>Oomycota</taxon>
        <taxon>Peronosporomycetes</taxon>
        <taxon>Pythiales</taxon>
        <taxon>Pythiaceae</taxon>
        <taxon>Pythium</taxon>
    </lineage>
</organism>
<name>A0A8K1FKU0_PYTOL</name>
<dbReference type="Proteomes" id="UP000794436">
    <property type="component" value="Unassembled WGS sequence"/>
</dbReference>
<dbReference type="GO" id="GO:0003735">
    <property type="term" value="F:structural constituent of ribosome"/>
    <property type="evidence" value="ECO:0007669"/>
    <property type="project" value="InterPro"/>
</dbReference>
<feature type="compositionally biased region" description="Basic and acidic residues" evidence="1">
    <location>
        <begin position="72"/>
        <end position="89"/>
    </location>
</feature>
<dbReference type="PANTHER" id="PTHR13490">
    <property type="entry name" value="MITOCHONDRIAL 28S RIBOSOMAL PROTEIN S28"/>
    <property type="match status" value="1"/>
</dbReference>
<dbReference type="PANTHER" id="PTHR13490:SF0">
    <property type="entry name" value="SMALL RIBOSOMAL SUBUNIT PROTEIN MS35"/>
    <property type="match status" value="1"/>
</dbReference>
<dbReference type="InterPro" id="IPR019349">
    <property type="entry name" value="Ribosomal_mS35_mit"/>
</dbReference>